<feature type="domain" description="NmrA-like" evidence="3">
    <location>
        <begin position="5"/>
        <end position="296"/>
    </location>
</feature>
<dbReference type="PANTHER" id="PTHR42748">
    <property type="entry name" value="NITROGEN METABOLITE REPRESSION PROTEIN NMRA FAMILY MEMBER"/>
    <property type="match status" value="1"/>
</dbReference>
<dbReference type="OMA" id="GFASWTI"/>
<sequence>MSLESILVTSATGNQGRGVVKHCLASASIKVYALVRDPSSAAAQELEASGATLVKGDLDDAASVQAALEQTKPTALFLNLPPGPGSLQLSRARIVVDAAGNVPSVRSLIYSGVSGTGSHDSYPDFGPDHPMYEYWLSKQEMEDLVRSAGFASWTVIQLPVFLQLFVPPFASVMFPDLWKDNVLRTAFKPETKFDVLDAGDIGAVVAAALQKPDEFRPRVVPLAVEAVTASELAAKIGKARGVKIEVAHETMEDLAKKLGPLGPRLVAFQGIYNATGSTIDVQKNREEFNLKSVEDFFAAANV</sequence>
<organism evidence="4 5">
    <name type="scientific">Pestalotiopsis fici (strain W106-1 / CGMCC3.15140)</name>
    <dbReference type="NCBI Taxonomy" id="1229662"/>
    <lineage>
        <taxon>Eukaryota</taxon>
        <taxon>Fungi</taxon>
        <taxon>Dikarya</taxon>
        <taxon>Ascomycota</taxon>
        <taxon>Pezizomycotina</taxon>
        <taxon>Sordariomycetes</taxon>
        <taxon>Xylariomycetidae</taxon>
        <taxon>Amphisphaeriales</taxon>
        <taxon>Sporocadaceae</taxon>
        <taxon>Pestalotiopsis</taxon>
    </lineage>
</organism>
<dbReference type="InterPro" id="IPR036291">
    <property type="entry name" value="NAD(P)-bd_dom_sf"/>
</dbReference>
<evidence type="ECO:0000313" key="4">
    <source>
        <dbReference type="EMBL" id="ETS74751.1"/>
    </source>
</evidence>
<dbReference type="RefSeq" id="XP_007840007.1">
    <property type="nucleotide sequence ID" value="XM_007841816.1"/>
</dbReference>
<evidence type="ECO:0000259" key="3">
    <source>
        <dbReference type="Pfam" id="PF05368"/>
    </source>
</evidence>
<dbReference type="Gene3D" id="3.40.50.720">
    <property type="entry name" value="NAD(P)-binding Rossmann-like Domain"/>
    <property type="match status" value="1"/>
</dbReference>
<dbReference type="Gene3D" id="3.90.25.10">
    <property type="entry name" value="UDP-galactose 4-epimerase, domain 1"/>
    <property type="match status" value="1"/>
</dbReference>
<comment type="similarity">
    <text evidence="1">Belongs to the NmrA-type oxidoreductase family.</text>
</comment>
<reference evidence="5" key="1">
    <citation type="journal article" date="2015" name="BMC Genomics">
        <title>Genomic and transcriptomic analysis of the endophytic fungus Pestalotiopsis fici reveals its lifestyle and high potential for synthesis of natural products.</title>
        <authorList>
            <person name="Wang X."/>
            <person name="Zhang X."/>
            <person name="Liu L."/>
            <person name="Xiang M."/>
            <person name="Wang W."/>
            <person name="Sun X."/>
            <person name="Che Y."/>
            <person name="Guo L."/>
            <person name="Liu G."/>
            <person name="Guo L."/>
            <person name="Wang C."/>
            <person name="Yin W.B."/>
            <person name="Stadler M."/>
            <person name="Zhang X."/>
            <person name="Liu X."/>
        </authorList>
    </citation>
    <scope>NUCLEOTIDE SEQUENCE [LARGE SCALE GENOMIC DNA]</scope>
    <source>
        <strain evidence="5">W106-1 / CGMCC3.15140</strain>
    </source>
</reference>
<evidence type="ECO:0000256" key="2">
    <source>
        <dbReference type="ARBA" id="ARBA00022857"/>
    </source>
</evidence>
<dbReference type="Pfam" id="PF05368">
    <property type="entry name" value="NmrA"/>
    <property type="match status" value="1"/>
</dbReference>
<dbReference type="Proteomes" id="UP000030651">
    <property type="component" value="Unassembled WGS sequence"/>
</dbReference>
<proteinExistence type="inferred from homology"/>
<dbReference type="EMBL" id="KI912119">
    <property type="protein sequence ID" value="ETS74751.1"/>
    <property type="molecule type" value="Genomic_DNA"/>
</dbReference>
<accession>W3WPL0</accession>
<dbReference type="PANTHER" id="PTHR42748:SF7">
    <property type="entry name" value="NMRA LIKE REDOX SENSOR 1-RELATED"/>
    <property type="match status" value="1"/>
</dbReference>
<evidence type="ECO:0000256" key="1">
    <source>
        <dbReference type="ARBA" id="ARBA00006328"/>
    </source>
</evidence>
<evidence type="ECO:0000313" key="5">
    <source>
        <dbReference type="Proteomes" id="UP000030651"/>
    </source>
</evidence>
<dbReference type="InterPro" id="IPR008030">
    <property type="entry name" value="NmrA-like"/>
</dbReference>
<dbReference type="InParanoid" id="W3WPL0"/>
<dbReference type="InterPro" id="IPR051164">
    <property type="entry name" value="NmrA-like_oxidored"/>
</dbReference>
<dbReference type="KEGG" id="pfy:PFICI_13235"/>
<gene>
    <name evidence="4" type="ORF">PFICI_13235</name>
</gene>
<dbReference type="SUPFAM" id="SSF51735">
    <property type="entry name" value="NAD(P)-binding Rossmann-fold domains"/>
    <property type="match status" value="1"/>
</dbReference>
<name>W3WPL0_PESFW</name>
<dbReference type="GO" id="GO:0005634">
    <property type="term" value="C:nucleus"/>
    <property type="evidence" value="ECO:0007669"/>
    <property type="project" value="TreeGrafter"/>
</dbReference>
<dbReference type="GeneID" id="19278248"/>
<dbReference type="HOGENOM" id="CLU_007383_8_4_1"/>
<dbReference type="eggNOG" id="ENOG502S3JG">
    <property type="taxonomic scope" value="Eukaryota"/>
</dbReference>
<keyword evidence="2" id="KW-0521">NADP</keyword>
<dbReference type="OrthoDB" id="3358371at2759"/>
<protein>
    <recommendedName>
        <fullName evidence="3">NmrA-like domain-containing protein</fullName>
    </recommendedName>
</protein>
<dbReference type="AlphaFoldDB" id="W3WPL0"/>
<dbReference type="STRING" id="1229662.W3WPL0"/>
<keyword evidence="5" id="KW-1185">Reference proteome</keyword>